<gene>
    <name evidence="2" type="ORF">DFP72DRAFT_845348</name>
</gene>
<dbReference type="Pfam" id="PF00240">
    <property type="entry name" value="ubiquitin"/>
    <property type="match status" value="1"/>
</dbReference>
<dbReference type="SUPFAM" id="SSF54236">
    <property type="entry name" value="Ubiquitin-like"/>
    <property type="match status" value="1"/>
</dbReference>
<dbReference type="CDD" id="cd17039">
    <property type="entry name" value="Ubl_ubiquitin_like"/>
    <property type="match status" value="1"/>
</dbReference>
<keyword evidence="3" id="KW-1185">Reference proteome</keyword>
<evidence type="ECO:0000259" key="1">
    <source>
        <dbReference type="PROSITE" id="PS50053"/>
    </source>
</evidence>
<reference evidence="2 3" key="1">
    <citation type="submission" date="2020-07" db="EMBL/GenBank/DDBJ databases">
        <title>Comparative genomics of pyrophilous fungi reveals a link between fire events and developmental genes.</title>
        <authorList>
            <consortium name="DOE Joint Genome Institute"/>
            <person name="Steindorff A.S."/>
            <person name="Carver A."/>
            <person name="Calhoun S."/>
            <person name="Stillman K."/>
            <person name="Liu H."/>
            <person name="Lipzen A."/>
            <person name="Pangilinan J."/>
            <person name="Labutti K."/>
            <person name="Bruns T.D."/>
            <person name="Grigoriev I.V."/>
        </authorList>
    </citation>
    <scope>NUCLEOTIDE SEQUENCE [LARGE SCALE GENOMIC DNA]</scope>
    <source>
        <strain evidence="2 3">CBS 144469</strain>
    </source>
</reference>
<dbReference type="InterPro" id="IPR000626">
    <property type="entry name" value="Ubiquitin-like_dom"/>
</dbReference>
<evidence type="ECO:0000313" key="2">
    <source>
        <dbReference type="EMBL" id="KAF6757864.1"/>
    </source>
</evidence>
<comment type="caution">
    <text evidence="2">The sequence shown here is derived from an EMBL/GenBank/DDBJ whole genome shotgun (WGS) entry which is preliminary data.</text>
</comment>
<dbReference type="PROSITE" id="PS50053">
    <property type="entry name" value="UBIQUITIN_2"/>
    <property type="match status" value="1"/>
</dbReference>
<feature type="domain" description="Ubiquitin-like" evidence="1">
    <location>
        <begin position="95"/>
        <end position="173"/>
    </location>
</feature>
<name>A0A8H6M9H2_9AGAR</name>
<sequence>MTGTHKLRASLERVAITLDRGEISHLNWGRFGSQCESPSGSGYNGNRWLERPEEYETAPVTQLVRVHYSISVTPCALTEAFLATSTHLLKGVAAYSVHSPTLEDGKDIALHTSSKATVARLKQLISEEKHIAKNEIVLKQGKGGKPLQDSATLQSLNHQPNQPLFLTRVPKGRKTPGCAV</sequence>
<organism evidence="2 3">
    <name type="scientific">Ephemerocybe angulata</name>
    <dbReference type="NCBI Taxonomy" id="980116"/>
    <lineage>
        <taxon>Eukaryota</taxon>
        <taxon>Fungi</taxon>
        <taxon>Dikarya</taxon>
        <taxon>Basidiomycota</taxon>
        <taxon>Agaricomycotina</taxon>
        <taxon>Agaricomycetes</taxon>
        <taxon>Agaricomycetidae</taxon>
        <taxon>Agaricales</taxon>
        <taxon>Agaricineae</taxon>
        <taxon>Psathyrellaceae</taxon>
        <taxon>Ephemerocybe</taxon>
    </lineage>
</organism>
<dbReference type="Proteomes" id="UP000521943">
    <property type="component" value="Unassembled WGS sequence"/>
</dbReference>
<dbReference type="Gene3D" id="3.10.20.90">
    <property type="entry name" value="Phosphatidylinositol 3-kinase Catalytic Subunit, Chain A, domain 1"/>
    <property type="match status" value="1"/>
</dbReference>
<dbReference type="InterPro" id="IPR029071">
    <property type="entry name" value="Ubiquitin-like_domsf"/>
</dbReference>
<evidence type="ECO:0000313" key="3">
    <source>
        <dbReference type="Proteomes" id="UP000521943"/>
    </source>
</evidence>
<proteinExistence type="predicted"/>
<accession>A0A8H6M9H2</accession>
<dbReference type="EMBL" id="JACGCI010000020">
    <property type="protein sequence ID" value="KAF6757864.1"/>
    <property type="molecule type" value="Genomic_DNA"/>
</dbReference>
<dbReference type="AlphaFoldDB" id="A0A8H6M9H2"/>
<protein>
    <recommendedName>
        <fullName evidence="1">Ubiquitin-like domain-containing protein</fullName>
    </recommendedName>
</protein>